<dbReference type="AlphaFoldDB" id="X1I3T6"/>
<feature type="non-terminal residue" evidence="1">
    <location>
        <position position="54"/>
    </location>
</feature>
<comment type="caution">
    <text evidence="1">The sequence shown here is derived from an EMBL/GenBank/DDBJ whole genome shotgun (WGS) entry which is preliminary data.</text>
</comment>
<gene>
    <name evidence="1" type="ORF">S03H2_65898</name>
</gene>
<name>X1I3T6_9ZZZZ</name>
<reference evidence="1" key="1">
    <citation type="journal article" date="2014" name="Front. Microbiol.">
        <title>High frequency of phylogenetically diverse reductive dehalogenase-homologous genes in deep subseafloor sedimentary metagenomes.</title>
        <authorList>
            <person name="Kawai M."/>
            <person name="Futagami T."/>
            <person name="Toyoda A."/>
            <person name="Takaki Y."/>
            <person name="Nishi S."/>
            <person name="Hori S."/>
            <person name="Arai W."/>
            <person name="Tsubouchi T."/>
            <person name="Morono Y."/>
            <person name="Uchiyama I."/>
            <person name="Ito T."/>
            <person name="Fujiyama A."/>
            <person name="Inagaki F."/>
            <person name="Takami H."/>
        </authorList>
    </citation>
    <scope>NUCLEOTIDE SEQUENCE</scope>
    <source>
        <strain evidence="1">Expedition CK06-06</strain>
    </source>
</reference>
<sequence>MSNMSKKPVSKKSVNAVEILPGIYRKTLVYNNTMMLCYFSLDKNSNVPLHSHEE</sequence>
<organism evidence="1">
    <name type="scientific">marine sediment metagenome</name>
    <dbReference type="NCBI Taxonomy" id="412755"/>
    <lineage>
        <taxon>unclassified sequences</taxon>
        <taxon>metagenomes</taxon>
        <taxon>ecological metagenomes</taxon>
    </lineage>
</organism>
<evidence type="ECO:0000313" key="1">
    <source>
        <dbReference type="EMBL" id="GAH77051.1"/>
    </source>
</evidence>
<dbReference type="InterPro" id="IPR014710">
    <property type="entry name" value="RmlC-like_jellyroll"/>
</dbReference>
<protein>
    <recommendedName>
        <fullName evidence="2">Cupin 2 conserved barrel domain-containing protein</fullName>
    </recommendedName>
</protein>
<evidence type="ECO:0008006" key="2">
    <source>
        <dbReference type="Google" id="ProtNLM"/>
    </source>
</evidence>
<dbReference type="Gene3D" id="2.60.120.10">
    <property type="entry name" value="Jelly Rolls"/>
    <property type="match status" value="1"/>
</dbReference>
<dbReference type="EMBL" id="BARU01042966">
    <property type="protein sequence ID" value="GAH77051.1"/>
    <property type="molecule type" value="Genomic_DNA"/>
</dbReference>
<accession>X1I3T6</accession>
<proteinExistence type="predicted"/>